<evidence type="ECO:0000313" key="5">
    <source>
        <dbReference type="Proteomes" id="UP000290900"/>
    </source>
</evidence>
<dbReference type="InterPro" id="IPR029058">
    <property type="entry name" value="AB_hydrolase_fold"/>
</dbReference>
<keyword evidence="2" id="KW-0812">Transmembrane</keyword>
<proteinExistence type="predicted"/>
<sequence>MTRQIAEENAIPSGWRTTTSGAVIWIFFSIVGISIRIFFLAIVYIWSSLRPNKQWTYEQALRTWFMGTVFGVITDIGWMQSTNLNSGKLGRRWVIINPASPGAYQGPLSHDVVKPQRIGATWYPEPLPRQYGERGLNKGEDGTQPQGLVALYFHGGSFMWMSGRPDESEVPANLLNTRLGPGAHSLWVQYRLSGDKNDPTPWPGPFQDALTAYLYLTNELHVPPYRIVVGGDSSGGTLAIGLVRYLVEMNQPTPKACLLFSPSVDTTFEADSHDIDRHYNQKTDYIEGRMAAWGYRVFAPPPMRLDGPYLSPSLHPFRTQTAIFVQSGAAEVILDTNVEFAESFRRISGNMVVHWVLRDAPHDVFLSGPFLGWIKGTEEIVEAAEAFLAQL</sequence>
<feature type="transmembrane region" description="Helical" evidence="2">
    <location>
        <begin position="22"/>
        <end position="49"/>
    </location>
</feature>
<dbReference type="InterPro" id="IPR050300">
    <property type="entry name" value="GDXG_lipolytic_enzyme"/>
</dbReference>
<dbReference type="PANTHER" id="PTHR48081:SF8">
    <property type="entry name" value="ALPHA_BETA HYDROLASE FOLD-3 DOMAIN-CONTAINING PROTEIN-RELATED"/>
    <property type="match status" value="1"/>
</dbReference>
<dbReference type="GO" id="GO:0016787">
    <property type="term" value="F:hydrolase activity"/>
    <property type="evidence" value="ECO:0007669"/>
    <property type="project" value="UniProtKB-KW"/>
</dbReference>
<evidence type="ECO:0000256" key="2">
    <source>
        <dbReference type="SAM" id="Phobius"/>
    </source>
</evidence>
<reference evidence="4 5" key="1">
    <citation type="submission" date="2018-12" db="EMBL/GenBank/DDBJ databases">
        <authorList>
            <person name="Tiukova I."/>
            <person name="Dainat J."/>
        </authorList>
    </citation>
    <scope>NUCLEOTIDE SEQUENCE [LARGE SCALE GENOMIC DNA]</scope>
</reference>
<keyword evidence="5" id="KW-1185">Reference proteome</keyword>
<dbReference type="Proteomes" id="UP000290900">
    <property type="component" value="Unassembled WGS sequence"/>
</dbReference>
<dbReference type="InterPro" id="IPR013094">
    <property type="entry name" value="AB_hydrolase_3"/>
</dbReference>
<keyword evidence="2" id="KW-0472">Membrane</keyword>
<evidence type="ECO:0000313" key="4">
    <source>
        <dbReference type="EMBL" id="VEU23615.1"/>
    </source>
</evidence>
<accession>A0A448YRT1</accession>
<feature type="domain" description="Alpha/beta hydrolase fold-3" evidence="3">
    <location>
        <begin position="151"/>
        <end position="365"/>
    </location>
</feature>
<keyword evidence="2" id="KW-1133">Transmembrane helix</keyword>
<keyword evidence="1" id="KW-0378">Hydrolase</keyword>
<dbReference type="PANTHER" id="PTHR48081">
    <property type="entry name" value="AB HYDROLASE SUPERFAMILY PROTEIN C4A8.06C"/>
    <property type="match status" value="1"/>
</dbReference>
<dbReference type="STRING" id="13370.A0A448YRT1"/>
<dbReference type="SUPFAM" id="SSF53474">
    <property type="entry name" value="alpha/beta-Hydrolases"/>
    <property type="match status" value="1"/>
</dbReference>
<dbReference type="Gene3D" id="3.40.50.1820">
    <property type="entry name" value="alpha/beta hydrolase"/>
    <property type="match status" value="1"/>
</dbReference>
<name>A0A448YRT1_BRENA</name>
<organism evidence="4 5">
    <name type="scientific">Brettanomyces naardenensis</name>
    <name type="common">Yeast</name>
    <dbReference type="NCBI Taxonomy" id="13370"/>
    <lineage>
        <taxon>Eukaryota</taxon>
        <taxon>Fungi</taxon>
        <taxon>Dikarya</taxon>
        <taxon>Ascomycota</taxon>
        <taxon>Saccharomycotina</taxon>
        <taxon>Pichiomycetes</taxon>
        <taxon>Pichiales</taxon>
        <taxon>Pichiaceae</taxon>
        <taxon>Brettanomyces</taxon>
    </lineage>
</organism>
<dbReference type="OrthoDB" id="2152029at2759"/>
<dbReference type="InParanoid" id="A0A448YRT1"/>
<protein>
    <submittedName>
        <fullName evidence="4">DEKNAAC104778</fullName>
    </submittedName>
</protein>
<dbReference type="AlphaFoldDB" id="A0A448YRT1"/>
<evidence type="ECO:0000256" key="1">
    <source>
        <dbReference type="ARBA" id="ARBA00022801"/>
    </source>
</evidence>
<gene>
    <name evidence="4" type="ORF">BRENAR_LOCUS4344</name>
</gene>
<dbReference type="EMBL" id="CAACVR010000048">
    <property type="protein sequence ID" value="VEU23615.1"/>
    <property type="molecule type" value="Genomic_DNA"/>
</dbReference>
<evidence type="ECO:0000259" key="3">
    <source>
        <dbReference type="Pfam" id="PF07859"/>
    </source>
</evidence>
<dbReference type="Pfam" id="PF07859">
    <property type="entry name" value="Abhydrolase_3"/>
    <property type="match status" value="1"/>
</dbReference>